<name>A0A9W6M4H8_9MICO</name>
<keyword evidence="3" id="KW-0540">Nuclease</keyword>
<dbReference type="EMBL" id="BSER01000001">
    <property type="protein sequence ID" value="GLJ94319.1"/>
    <property type="molecule type" value="Genomic_DNA"/>
</dbReference>
<keyword evidence="4" id="KW-1185">Reference proteome</keyword>
<accession>A0A9W6M4H8</accession>
<dbReference type="RefSeq" id="WP_204962836.1">
    <property type="nucleotide sequence ID" value="NZ_BAAAUR010000002.1"/>
</dbReference>
<dbReference type="InterPro" id="IPR002711">
    <property type="entry name" value="HNH"/>
</dbReference>
<dbReference type="GO" id="GO:0004519">
    <property type="term" value="F:endonuclease activity"/>
    <property type="evidence" value="ECO:0007669"/>
    <property type="project" value="UniProtKB-KW"/>
</dbReference>
<reference evidence="3" key="2">
    <citation type="submission" date="2023-01" db="EMBL/GenBank/DDBJ databases">
        <authorList>
            <person name="Sun Q."/>
            <person name="Evtushenko L."/>
        </authorList>
    </citation>
    <scope>NUCLEOTIDE SEQUENCE</scope>
    <source>
        <strain evidence="3">VKM Ac-1940</strain>
    </source>
</reference>
<dbReference type="CDD" id="cd00085">
    <property type="entry name" value="HNHc"/>
    <property type="match status" value="1"/>
</dbReference>
<dbReference type="InterPro" id="IPR003615">
    <property type="entry name" value="HNH_nuc"/>
</dbReference>
<dbReference type="InterPro" id="IPR003870">
    <property type="entry name" value="DUF222"/>
</dbReference>
<evidence type="ECO:0000313" key="4">
    <source>
        <dbReference type="Proteomes" id="UP001142291"/>
    </source>
</evidence>
<keyword evidence="3" id="KW-0378">Hydrolase</keyword>
<proteinExistence type="inferred from homology"/>
<evidence type="ECO:0000259" key="2">
    <source>
        <dbReference type="SMART" id="SM00507"/>
    </source>
</evidence>
<dbReference type="Pfam" id="PF02720">
    <property type="entry name" value="DUF222"/>
    <property type="match status" value="1"/>
</dbReference>
<dbReference type="Proteomes" id="UP001142291">
    <property type="component" value="Unassembled WGS sequence"/>
</dbReference>
<comment type="similarity">
    <text evidence="1">Belongs to the Rv1128c/1148c/1588c/1702c/1945/3466 family.</text>
</comment>
<evidence type="ECO:0000313" key="3">
    <source>
        <dbReference type="EMBL" id="GLJ94319.1"/>
    </source>
</evidence>
<keyword evidence="3" id="KW-0255">Endonuclease</keyword>
<organism evidence="3 4">
    <name type="scientific">Microbacterium dextranolyticum</name>
    <dbReference type="NCBI Taxonomy" id="36806"/>
    <lineage>
        <taxon>Bacteria</taxon>
        <taxon>Bacillati</taxon>
        <taxon>Actinomycetota</taxon>
        <taxon>Actinomycetes</taxon>
        <taxon>Micrococcales</taxon>
        <taxon>Microbacteriaceae</taxon>
        <taxon>Microbacterium</taxon>
    </lineage>
</organism>
<evidence type="ECO:0000256" key="1">
    <source>
        <dbReference type="ARBA" id="ARBA00023450"/>
    </source>
</evidence>
<dbReference type="Gene3D" id="1.10.30.50">
    <property type="match status" value="1"/>
</dbReference>
<gene>
    <name evidence="3" type="ORF">GCM10017591_03800</name>
</gene>
<dbReference type="GO" id="GO:0008270">
    <property type="term" value="F:zinc ion binding"/>
    <property type="evidence" value="ECO:0007669"/>
    <property type="project" value="InterPro"/>
</dbReference>
<dbReference type="Pfam" id="PF01844">
    <property type="entry name" value="HNH"/>
    <property type="match status" value="1"/>
</dbReference>
<dbReference type="GO" id="GO:0003676">
    <property type="term" value="F:nucleic acid binding"/>
    <property type="evidence" value="ECO:0007669"/>
    <property type="project" value="InterPro"/>
</dbReference>
<protein>
    <submittedName>
        <fullName evidence="3">HNH endonuclease</fullName>
    </submittedName>
</protein>
<comment type="caution">
    <text evidence="3">The sequence shown here is derived from an EMBL/GenBank/DDBJ whole genome shotgun (WGS) entry which is preliminary data.</text>
</comment>
<dbReference type="SMART" id="SM00507">
    <property type="entry name" value="HNHc"/>
    <property type="match status" value="1"/>
</dbReference>
<dbReference type="AlphaFoldDB" id="A0A9W6M4H8"/>
<sequence length="443" mass="46829">MENRLDGIAEALAALTAAGGGQAPESLTPGALVAVNQAFGALLRHVNAAFAPVAAEISRQSRTELGKESLAKTQGFRSPVALIQATTGSSVAEAVKIVQVGEATAPRMSLDGEHLPAPHPHVAAAVASGALSVTTAAVIVTLLDRLAVRVDAGRLDSAERELCARAPGMRADDLARLIARAEAHLDPNGVDDRHEDRRAKRSLTIHERDGLVHLTGVFDIETAAPIRTAVDAMVTRIMQGNEHADDATRDHRSPTQMRADALSDVCAHAIGCTRVPTAATTTVVVRMTLEQLESGLGAAQVDGTDAPLPAGAVRRLAADLQIVPAVLGGDSEILDWGRTTRLFTPAQKLALVERDGGCAFCSAPPPWTHAHHINWWKRDHGTTDLSNGVLLCTGCHHRIHNDGWDIHVDGTGTTAHVWFIPPPWIDPTRTPRPGGAARYALTA</sequence>
<reference evidence="3" key="1">
    <citation type="journal article" date="2014" name="Int. J. Syst. Evol. Microbiol.">
        <title>Complete genome sequence of Corynebacterium casei LMG S-19264T (=DSM 44701T), isolated from a smear-ripened cheese.</title>
        <authorList>
            <consortium name="US DOE Joint Genome Institute (JGI-PGF)"/>
            <person name="Walter F."/>
            <person name="Albersmeier A."/>
            <person name="Kalinowski J."/>
            <person name="Ruckert C."/>
        </authorList>
    </citation>
    <scope>NUCLEOTIDE SEQUENCE</scope>
    <source>
        <strain evidence="3">VKM Ac-1940</strain>
    </source>
</reference>
<feature type="domain" description="HNH nuclease" evidence="2">
    <location>
        <begin position="346"/>
        <end position="397"/>
    </location>
</feature>